<dbReference type="Pfam" id="PF21274">
    <property type="entry name" value="Rng_hyd_C"/>
    <property type="match status" value="1"/>
</dbReference>
<dbReference type="Proteomes" id="UP000435837">
    <property type="component" value="Unassembled WGS sequence"/>
</dbReference>
<protein>
    <recommendedName>
        <fullName evidence="4">FAD-binding domain-containing protein</fullName>
    </recommendedName>
</protein>
<gene>
    <name evidence="2" type="ORF">Scani_32670</name>
</gene>
<dbReference type="Gene3D" id="3.40.30.120">
    <property type="match status" value="1"/>
</dbReference>
<reference evidence="2 3" key="1">
    <citation type="submission" date="2019-12" db="EMBL/GenBank/DDBJ databases">
        <title>Whole genome shotgun sequence of Streptomyces caniferus NBRC 15389.</title>
        <authorList>
            <person name="Ichikawa N."/>
            <person name="Kimura A."/>
            <person name="Kitahashi Y."/>
            <person name="Komaki H."/>
            <person name="Tamura T."/>
        </authorList>
    </citation>
    <scope>NUCLEOTIDE SEQUENCE [LARGE SCALE GENOMIC DNA]</scope>
    <source>
        <strain evidence="2 3">NBRC 15389</strain>
    </source>
</reference>
<evidence type="ECO:0000313" key="2">
    <source>
        <dbReference type="EMBL" id="GFE06999.1"/>
    </source>
</evidence>
<evidence type="ECO:0000256" key="1">
    <source>
        <dbReference type="SAM" id="MobiDB-lite"/>
    </source>
</evidence>
<sequence length="122" mass="12877">MGPPDPGFDDPLPADTTPGAHPLNGTRLAGLALDATDVPTAHPLMHHGRPLLLDLGGTRTPCPAEGLEQRAGTVNSEATQAIWRDATAVLIRPDARIAWASTDTDPQRRAAACLTTLRTLCR</sequence>
<feature type="region of interest" description="Disordered" evidence="1">
    <location>
        <begin position="1"/>
        <end position="26"/>
    </location>
</feature>
<dbReference type="AlphaFoldDB" id="A0A640S6Z8"/>
<proteinExistence type="predicted"/>
<dbReference type="GeneID" id="96639318"/>
<name>A0A640S6Z8_9ACTN</name>
<organism evidence="2 3">
    <name type="scientific">Streptomyces caniferus</name>
    <dbReference type="NCBI Taxonomy" id="285557"/>
    <lineage>
        <taxon>Bacteria</taxon>
        <taxon>Bacillati</taxon>
        <taxon>Actinomycetota</taxon>
        <taxon>Actinomycetes</taxon>
        <taxon>Kitasatosporales</taxon>
        <taxon>Streptomycetaceae</taxon>
        <taxon>Streptomyces</taxon>
    </lineage>
</organism>
<dbReference type="RefSeq" id="WP_246295823.1">
    <property type="nucleotide sequence ID" value="NZ_BAAATH010000006.1"/>
</dbReference>
<evidence type="ECO:0000313" key="3">
    <source>
        <dbReference type="Proteomes" id="UP000435837"/>
    </source>
</evidence>
<accession>A0A640S6Z8</accession>
<comment type="caution">
    <text evidence="2">The sequence shown here is derived from an EMBL/GenBank/DDBJ whole genome shotgun (WGS) entry which is preliminary data.</text>
</comment>
<evidence type="ECO:0008006" key="4">
    <source>
        <dbReference type="Google" id="ProtNLM"/>
    </source>
</evidence>
<dbReference type="EMBL" id="BLIN01000003">
    <property type="protein sequence ID" value="GFE06999.1"/>
    <property type="molecule type" value="Genomic_DNA"/>
</dbReference>